<reference evidence="7 8" key="1">
    <citation type="submission" date="2020-08" db="EMBL/GenBank/DDBJ databases">
        <title>A Genomic Blueprint of the Chicken Gut Microbiome.</title>
        <authorList>
            <person name="Gilroy R."/>
            <person name="Ravi A."/>
            <person name="Getino M."/>
            <person name="Pursley I."/>
            <person name="Horton D.L."/>
            <person name="Alikhan N.-F."/>
            <person name="Baker D."/>
            <person name="Gharbi K."/>
            <person name="Hall N."/>
            <person name="Watson M."/>
            <person name="Adriaenssens E.M."/>
            <person name="Foster-Nyarko E."/>
            <person name="Jarju S."/>
            <person name="Secka A."/>
            <person name="Antonio M."/>
            <person name="Oren A."/>
            <person name="Chaudhuri R."/>
            <person name="La Ragione R.M."/>
            <person name="Hildebrand F."/>
            <person name="Pallen M.J."/>
        </authorList>
    </citation>
    <scope>NUCLEOTIDE SEQUENCE [LARGE SCALE GENOMIC DNA]</scope>
    <source>
        <strain evidence="7 8">Sa3CUA8</strain>
    </source>
</reference>
<keyword evidence="4" id="KW-0413">Isomerase</keyword>
<dbReference type="Gene3D" id="3.40.50.280">
    <property type="entry name" value="Cobalamin-binding domain"/>
    <property type="match status" value="1"/>
</dbReference>
<evidence type="ECO:0000256" key="3">
    <source>
        <dbReference type="ARBA" id="ARBA00022628"/>
    </source>
</evidence>
<evidence type="ECO:0000256" key="1">
    <source>
        <dbReference type="ARBA" id="ARBA00001922"/>
    </source>
</evidence>
<dbReference type="PANTHER" id="PTHR48101:SF4">
    <property type="entry name" value="METHYLMALONYL-COA MUTASE, MITOCHONDRIAL"/>
    <property type="match status" value="1"/>
</dbReference>
<comment type="similarity">
    <text evidence="2">Belongs to the methylmalonyl-CoA mutase family.</text>
</comment>
<evidence type="ECO:0000256" key="2">
    <source>
        <dbReference type="ARBA" id="ARBA00008465"/>
    </source>
</evidence>
<name>A0ABR8PF53_9BACL</name>
<dbReference type="InterPro" id="IPR036724">
    <property type="entry name" value="Cobalamin-bd_sf"/>
</dbReference>
<protein>
    <submittedName>
        <fullName evidence="7">Methylmalonyl-CoA mutase</fullName>
    </submittedName>
</protein>
<evidence type="ECO:0000313" key="7">
    <source>
        <dbReference type="EMBL" id="MBD7906768.1"/>
    </source>
</evidence>
<comment type="cofactor">
    <cofactor evidence="1">
        <name>adenosylcob(III)alamin</name>
        <dbReference type="ChEBI" id="CHEBI:18408"/>
    </cofactor>
</comment>
<dbReference type="PANTHER" id="PTHR48101">
    <property type="entry name" value="METHYLMALONYL-COA MUTASE, MITOCHONDRIAL-RELATED"/>
    <property type="match status" value="1"/>
</dbReference>
<dbReference type="Gene3D" id="3.20.20.240">
    <property type="entry name" value="Methylmalonyl-CoA mutase"/>
    <property type="match status" value="1"/>
</dbReference>
<dbReference type="RefSeq" id="WP_191687937.1">
    <property type="nucleotide sequence ID" value="NZ_JACSQY010000001.1"/>
</dbReference>
<evidence type="ECO:0000256" key="5">
    <source>
        <dbReference type="ARBA" id="ARBA00023285"/>
    </source>
</evidence>
<evidence type="ECO:0000259" key="6">
    <source>
        <dbReference type="Pfam" id="PF01642"/>
    </source>
</evidence>
<feature type="domain" description="Methylmalonyl-CoA mutase alpha/beta chain catalytic" evidence="6">
    <location>
        <begin position="169"/>
        <end position="428"/>
    </location>
</feature>
<sequence length="556" mass="61884">MSNSDIHNMRQQRFELPDCSEWEKVAEHSLKGKPVASLRTKTVEGITLEPLYSALNKQTGTIRPSHRKWICAQPTDGKTGCEWLASMTDSFEKGNEAIYIDGRTSIEWDEVSLDQLADLMKKHPIAFIHIDSQDRLVDVFDRIPSEEREAVTGLLLSNGIQLPSGYQHIRTLGIDLEPLHMDGADSVTELAVALAEASELAIESDSFARFSSQVFFRFPADTHFFMEIAKFRAFRTLWQLFCSAYDVKDVTPVPVIGVTSLRSFSKIDPYVNLLRAGNSAFSAVLGGADWLTVYPYNELTGETAQSLRYARNAQLIIREETHADKVIDPGGGSYFIEHLTDALVHKSWRRFLEIEENGGLDAFLQSGQLQQLADERHEHAATGSASLIGTNVYADAENHELVENSIRIEMSRPAYAFEELRKKSAEQQIDIRLLVFGSLKSYKPRADFATEFLATGGLTAKHSPAFEDASSAIDWLKTEAPDYVILCADPDRTEQVAPDLISNKPAGVLMDVAGLVSEELTGNWLASGLDGFIFKGQNRIEKLTQILKRCKGGEDS</sequence>
<accession>A0ABR8PF53</accession>
<keyword evidence="8" id="KW-1185">Reference proteome</keyword>
<dbReference type="Pfam" id="PF01642">
    <property type="entry name" value="MM_CoA_mutase"/>
    <property type="match status" value="1"/>
</dbReference>
<evidence type="ECO:0000313" key="8">
    <source>
        <dbReference type="Proteomes" id="UP000659496"/>
    </source>
</evidence>
<dbReference type="SUPFAM" id="SSF51703">
    <property type="entry name" value="Cobalamin (vitamin B12)-dependent enzymes"/>
    <property type="match status" value="1"/>
</dbReference>
<dbReference type="InterPro" id="IPR006099">
    <property type="entry name" value="MeMalonylCoA_mutase_a/b_cat"/>
</dbReference>
<organism evidence="7 8">
    <name type="scientific">Sporosarcina gallistercoris</name>
    <dbReference type="NCBI Taxonomy" id="2762245"/>
    <lineage>
        <taxon>Bacteria</taxon>
        <taxon>Bacillati</taxon>
        <taxon>Bacillota</taxon>
        <taxon>Bacilli</taxon>
        <taxon>Bacillales</taxon>
        <taxon>Caryophanaceae</taxon>
        <taxon>Sporosarcina</taxon>
    </lineage>
</organism>
<evidence type="ECO:0000256" key="4">
    <source>
        <dbReference type="ARBA" id="ARBA00023235"/>
    </source>
</evidence>
<keyword evidence="5" id="KW-0170">Cobalt</keyword>
<dbReference type="SUPFAM" id="SSF52242">
    <property type="entry name" value="Cobalamin (vitamin B12)-binding domain"/>
    <property type="match status" value="1"/>
</dbReference>
<comment type="caution">
    <text evidence="7">The sequence shown here is derived from an EMBL/GenBank/DDBJ whole genome shotgun (WGS) entry which is preliminary data.</text>
</comment>
<dbReference type="EMBL" id="JACSQY010000001">
    <property type="protein sequence ID" value="MBD7906768.1"/>
    <property type="molecule type" value="Genomic_DNA"/>
</dbReference>
<dbReference type="InterPro" id="IPR016176">
    <property type="entry name" value="Cbl-dep_enz_cat"/>
</dbReference>
<keyword evidence="3" id="KW-0846">Cobalamin</keyword>
<proteinExistence type="inferred from homology"/>
<dbReference type="Proteomes" id="UP000659496">
    <property type="component" value="Unassembled WGS sequence"/>
</dbReference>
<gene>
    <name evidence="7" type="ORF">H9659_00305</name>
</gene>